<reference evidence="1 2" key="1">
    <citation type="journal article" date="2016" name="Mol. Biol. Evol.">
        <title>Comparative Genomics of Early-Diverging Mushroom-Forming Fungi Provides Insights into the Origins of Lignocellulose Decay Capabilities.</title>
        <authorList>
            <person name="Nagy L.G."/>
            <person name="Riley R."/>
            <person name="Tritt A."/>
            <person name="Adam C."/>
            <person name="Daum C."/>
            <person name="Floudas D."/>
            <person name="Sun H."/>
            <person name="Yadav J.S."/>
            <person name="Pangilinan J."/>
            <person name="Larsson K.H."/>
            <person name="Matsuura K."/>
            <person name="Barry K."/>
            <person name="Labutti K."/>
            <person name="Kuo R."/>
            <person name="Ohm R.A."/>
            <person name="Bhattacharya S.S."/>
            <person name="Shirouzu T."/>
            <person name="Yoshinaga Y."/>
            <person name="Martin F.M."/>
            <person name="Grigoriev I.V."/>
            <person name="Hibbett D.S."/>
        </authorList>
    </citation>
    <scope>NUCLEOTIDE SEQUENCE [LARGE SCALE GENOMIC DNA]</scope>
    <source>
        <strain evidence="1 2">HHB14362 ss-1</strain>
    </source>
</reference>
<gene>
    <name evidence="1" type="ORF">NEOLEDRAFT_476516</name>
</gene>
<protein>
    <recommendedName>
        <fullName evidence="3">F-box domain-containing protein</fullName>
    </recommendedName>
</protein>
<keyword evidence="2" id="KW-1185">Reference proteome</keyword>
<dbReference type="OrthoDB" id="2795673at2759"/>
<sequence>MADELTLPVELIIIIFDFAAASCKDTALSISLLCSWARVAVAKHVFSTLVLRGHMPSPEIIPETVRSLVRNLWIENIGANWRRAIPFFSSLMPDLERIALPGFYLWAMLEALKEKESAMIRGVRGSVVSEGRIASSASFKYPCRSLFVLPENPSLIWKMFDEYEPSRNFMAGITHIRIQSLRMSAFIPLRGCPNSTHIAFPLWEFTPYHYDTLDNIFFTPTVQKFVLMIAKPPPNVSPPYTLEDLSLAHLASYVRFRQSVPIIKIHIAFAERKAQPDEWKEKIHGRRSIWDSAVPFVSMMDGTFFAELEARHWIFP</sequence>
<dbReference type="Proteomes" id="UP000076761">
    <property type="component" value="Unassembled WGS sequence"/>
</dbReference>
<organism evidence="1 2">
    <name type="scientific">Neolentinus lepideus HHB14362 ss-1</name>
    <dbReference type="NCBI Taxonomy" id="1314782"/>
    <lineage>
        <taxon>Eukaryota</taxon>
        <taxon>Fungi</taxon>
        <taxon>Dikarya</taxon>
        <taxon>Basidiomycota</taxon>
        <taxon>Agaricomycotina</taxon>
        <taxon>Agaricomycetes</taxon>
        <taxon>Gloeophyllales</taxon>
        <taxon>Gloeophyllaceae</taxon>
        <taxon>Neolentinus</taxon>
    </lineage>
</organism>
<evidence type="ECO:0000313" key="1">
    <source>
        <dbReference type="EMBL" id="KZT29803.1"/>
    </source>
</evidence>
<dbReference type="EMBL" id="KV425553">
    <property type="protein sequence ID" value="KZT29803.1"/>
    <property type="molecule type" value="Genomic_DNA"/>
</dbReference>
<accession>A0A165VKG1</accession>
<evidence type="ECO:0008006" key="3">
    <source>
        <dbReference type="Google" id="ProtNLM"/>
    </source>
</evidence>
<name>A0A165VKG1_9AGAM</name>
<evidence type="ECO:0000313" key="2">
    <source>
        <dbReference type="Proteomes" id="UP000076761"/>
    </source>
</evidence>
<dbReference type="AlphaFoldDB" id="A0A165VKG1"/>
<dbReference type="InParanoid" id="A0A165VKG1"/>
<dbReference type="STRING" id="1314782.A0A165VKG1"/>
<proteinExistence type="predicted"/>